<evidence type="ECO:0000313" key="2">
    <source>
        <dbReference type="Proteomes" id="UP001603857"/>
    </source>
</evidence>
<dbReference type="EMBL" id="JBGMDY010000003">
    <property type="protein sequence ID" value="KAL2339719.1"/>
    <property type="molecule type" value="Genomic_DNA"/>
</dbReference>
<gene>
    <name evidence="1" type="ORF">Fmac_007659</name>
</gene>
<accession>A0ABD1MV97</accession>
<name>A0ABD1MV97_9FABA</name>
<sequence>MRKVSSMTLTEQKETSSLRWLVMALPPRLKEEGWRPNEVTILGAFSTCSQLGALKQGQIIHTYVVDEKLETIVDEKLDIAGDLDGHKGKVKHVTKIVNKYHDPIIKQRIKEWNKDSRTIEEKFLDIFISLKDAIN</sequence>
<reference evidence="1 2" key="1">
    <citation type="submission" date="2024-08" db="EMBL/GenBank/DDBJ databases">
        <title>Insights into the chromosomal genome structure of Flemingia macrophylla.</title>
        <authorList>
            <person name="Ding Y."/>
            <person name="Zhao Y."/>
            <person name="Bi W."/>
            <person name="Wu M."/>
            <person name="Zhao G."/>
            <person name="Gong Y."/>
            <person name="Li W."/>
            <person name="Zhang P."/>
        </authorList>
    </citation>
    <scope>NUCLEOTIDE SEQUENCE [LARGE SCALE GENOMIC DNA]</scope>
    <source>
        <strain evidence="1">DYQJB</strain>
        <tissue evidence="1">Leaf</tissue>
    </source>
</reference>
<comment type="caution">
    <text evidence="1">The sequence shown here is derived from an EMBL/GenBank/DDBJ whole genome shotgun (WGS) entry which is preliminary data.</text>
</comment>
<proteinExistence type="predicted"/>
<keyword evidence="2" id="KW-1185">Reference proteome</keyword>
<dbReference type="Proteomes" id="UP001603857">
    <property type="component" value="Unassembled WGS sequence"/>
</dbReference>
<organism evidence="1 2">
    <name type="scientific">Flemingia macrophylla</name>
    <dbReference type="NCBI Taxonomy" id="520843"/>
    <lineage>
        <taxon>Eukaryota</taxon>
        <taxon>Viridiplantae</taxon>
        <taxon>Streptophyta</taxon>
        <taxon>Embryophyta</taxon>
        <taxon>Tracheophyta</taxon>
        <taxon>Spermatophyta</taxon>
        <taxon>Magnoliopsida</taxon>
        <taxon>eudicotyledons</taxon>
        <taxon>Gunneridae</taxon>
        <taxon>Pentapetalae</taxon>
        <taxon>rosids</taxon>
        <taxon>fabids</taxon>
        <taxon>Fabales</taxon>
        <taxon>Fabaceae</taxon>
        <taxon>Papilionoideae</taxon>
        <taxon>50 kb inversion clade</taxon>
        <taxon>NPAAA clade</taxon>
        <taxon>indigoferoid/millettioid clade</taxon>
        <taxon>Phaseoleae</taxon>
        <taxon>Flemingia</taxon>
    </lineage>
</organism>
<dbReference type="AlphaFoldDB" id="A0ABD1MV97"/>
<protein>
    <submittedName>
        <fullName evidence="1">Uncharacterized protein</fullName>
    </submittedName>
</protein>
<evidence type="ECO:0000313" key="1">
    <source>
        <dbReference type="EMBL" id="KAL2339719.1"/>
    </source>
</evidence>